<gene>
    <name evidence="17" type="ORF">H9L24_03690</name>
</gene>
<evidence type="ECO:0000256" key="6">
    <source>
        <dbReference type="ARBA" id="ARBA00022692"/>
    </source>
</evidence>
<dbReference type="InterPro" id="IPR052023">
    <property type="entry name" value="Histidine_kinase_KdpD"/>
</dbReference>
<dbReference type="InterPro" id="IPR036890">
    <property type="entry name" value="HATPase_C_sf"/>
</dbReference>
<evidence type="ECO:0000256" key="7">
    <source>
        <dbReference type="ARBA" id="ARBA00022741"/>
    </source>
</evidence>
<dbReference type="InterPro" id="IPR005467">
    <property type="entry name" value="His_kinase_dom"/>
</dbReference>
<sequence length="903" mass="97479">MHNDPRPDPDALLQRVQHEEAQARRGRLKIFFGASAGVGKTYAMLAAARAAHAQGAPLSIGVVETHGRSETEAMARDLPRLPLARVRYRDRDLAEFDLDAALRFGAEHPGALVLLDEFAHSNVPGSRHPKRWQDAEELLAAGIDVWTTMNVQHLESLNDIVSGITGIRVWETVPDRVFDEADEVVVVDLPPDELLQRLKAGKVYLPQQAERAAAHFFRKGNLLALRELALRRTADRVDEEMQAYRRRSAVQPVWPNREALLACVGPGEHGEQVVRSCARLANQIEVPWHAVHVETPATLRRPPAAREQPLRVLQLAQELGATTATLSAPDAAPALVRYAREHNLARLAVGRHAPRWSWQRPLAERIAREADDLDVLQVALRASGRPSGVPRHAPAPVADWPWKGFAAAAAACAFTVLLATLLKDVLELSNIVMLFLLAVVGVGLRYGRAPAVFAAFLGVGLFDYFFVPPRFSFAVSDVQYVVTFGVMLLVALVIGQLTAGLKVQAEAATLREHRVRSLYEMSRDLSAALLPEQVAEIGARFLAAEFGAQSTLLAADEHNRLQALPGGTAPLDLAVAQWAFERGEAAGPGTDTLPSSPCLVLPLKAPMRLRGVLAIAPGPMRLLGPEQRRLLDTCASLLAISLERIHYIDVAQKSTVQIESERLRNSLLSAISHDLRTPLAALVGLADTLGLTPPPLSGPHREVADAIRQSALRMSALVNNLLDMARLEAGAVQLNRAWQPLEEVVGSALAACAPTLAGRPIGVHLDDGLPLLHLDTVLFERVLVNLLENAAKYTPPDGGIEIAARAGSEQVFLTVSDHGPGLPKGREELVFEKFERGARESATPGVGLGLAICRAIVQAHGGTIRGHNRQDGGRVSGATFTIALPRGNPPEDDGADEAPPPAA</sequence>
<dbReference type="PRINTS" id="PR00344">
    <property type="entry name" value="BCTRLSENSOR"/>
</dbReference>
<dbReference type="EC" id="2.7.13.3" evidence="3"/>
<keyword evidence="11" id="KW-0902">Two-component regulatory system</keyword>
<comment type="subcellular location">
    <subcellularLocation>
        <location evidence="2">Membrane</location>
        <topology evidence="2">Multi-pass membrane protein</topology>
    </subcellularLocation>
</comment>
<keyword evidence="18" id="KW-1185">Reference proteome</keyword>
<comment type="catalytic activity">
    <reaction evidence="1">
        <text>ATP + protein L-histidine = ADP + protein N-phospho-L-histidine.</text>
        <dbReference type="EC" id="2.7.13.3"/>
    </reaction>
</comment>
<feature type="domain" description="Histidine kinase" evidence="16">
    <location>
        <begin position="670"/>
        <end position="888"/>
    </location>
</feature>
<dbReference type="Gene3D" id="1.20.120.620">
    <property type="entry name" value="Backbone structure of the membrane domain of e. Coli histidine kinase receptor kdpd"/>
    <property type="match status" value="1"/>
</dbReference>
<evidence type="ECO:0000256" key="9">
    <source>
        <dbReference type="ARBA" id="ARBA00022840"/>
    </source>
</evidence>
<dbReference type="InterPro" id="IPR003594">
    <property type="entry name" value="HATPase_dom"/>
</dbReference>
<dbReference type="SMART" id="SM00388">
    <property type="entry name" value="HisKA"/>
    <property type="match status" value="1"/>
</dbReference>
<dbReference type="InterPro" id="IPR003852">
    <property type="entry name" value="Sig_transdc_His_kinase_KdpD_N"/>
</dbReference>
<keyword evidence="5" id="KW-0808">Transferase</keyword>
<evidence type="ECO:0000256" key="10">
    <source>
        <dbReference type="ARBA" id="ARBA00022989"/>
    </source>
</evidence>
<evidence type="ECO:0000256" key="1">
    <source>
        <dbReference type="ARBA" id="ARBA00000085"/>
    </source>
</evidence>
<dbReference type="SMART" id="SM00387">
    <property type="entry name" value="HATPase_c"/>
    <property type="match status" value="1"/>
</dbReference>
<name>A0A7H0HL34_9BURK</name>
<dbReference type="GO" id="GO:0005737">
    <property type="term" value="C:cytoplasm"/>
    <property type="evidence" value="ECO:0007669"/>
    <property type="project" value="UniProtKB-ARBA"/>
</dbReference>
<dbReference type="InterPro" id="IPR025201">
    <property type="entry name" value="KdpD_TM"/>
</dbReference>
<keyword evidence="4" id="KW-0597">Phosphoprotein</keyword>
<dbReference type="FunFam" id="3.40.50.300:FF:000483">
    <property type="entry name" value="Sensor histidine kinase KdpD"/>
    <property type="match status" value="1"/>
</dbReference>
<evidence type="ECO:0000256" key="13">
    <source>
        <dbReference type="ARBA" id="ARBA00057300"/>
    </source>
</evidence>
<dbReference type="SUPFAM" id="SSF52402">
    <property type="entry name" value="Adenine nucleotide alpha hydrolases-like"/>
    <property type="match status" value="1"/>
</dbReference>
<keyword evidence="8" id="KW-0418">Kinase</keyword>
<dbReference type="InterPro" id="IPR029016">
    <property type="entry name" value="GAF-like_dom_sf"/>
</dbReference>
<accession>A0A7H0HL34</accession>
<dbReference type="SUPFAM" id="SSF55874">
    <property type="entry name" value="ATPase domain of HSP90 chaperone/DNA topoisomerase II/histidine kinase"/>
    <property type="match status" value="1"/>
</dbReference>
<dbReference type="Proteomes" id="UP000516057">
    <property type="component" value="Chromosome"/>
</dbReference>
<dbReference type="SUPFAM" id="SSF47384">
    <property type="entry name" value="Homodimeric domain of signal transducing histidine kinase"/>
    <property type="match status" value="1"/>
</dbReference>
<dbReference type="GO" id="GO:0042802">
    <property type="term" value="F:identical protein binding"/>
    <property type="evidence" value="ECO:0007669"/>
    <property type="project" value="UniProtKB-ARBA"/>
</dbReference>
<dbReference type="Gene3D" id="3.40.50.300">
    <property type="entry name" value="P-loop containing nucleotide triphosphate hydrolases"/>
    <property type="match status" value="1"/>
</dbReference>
<dbReference type="Pfam" id="PF13493">
    <property type="entry name" value="DUF4118"/>
    <property type="match status" value="1"/>
</dbReference>
<evidence type="ECO:0000256" key="11">
    <source>
        <dbReference type="ARBA" id="ARBA00023012"/>
    </source>
</evidence>
<dbReference type="GO" id="GO:0000155">
    <property type="term" value="F:phosphorelay sensor kinase activity"/>
    <property type="evidence" value="ECO:0007669"/>
    <property type="project" value="InterPro"/>
</dbReference>
<proteinExistence type="predicted"/>
<evidence type="ECO:0000256" key="8">
    <source>
        <dbReference type="ARBA" id="ARBA00022777"/>
    </source>
</evidence>
<comment type="function">
    <text evidence="13">Member of the two-component regulatory system KdpD/KdpE involved in the regulation of the kdp operon. KdpD may function as a membrane-associated protein kinase that phosphorylates KdpE in response to environmental signals.</text>
</comment>
<dbReference type="Pfam" id="PF02702">
    <property type="entry name" value="KdpD"/>
    <property type="match status" value="1"/>
</dbReference>
<keyword evidence="7" id="KW-0547">Nucleotide-binding</keyword>
<evidence type="ECO:0000256" key="14">
    <source>
        <dbReference type="SAM" id="MobiDB-lite"/>
    </source>
</evidence>
<dbReference type="EMBL" id="CP060790">
    <property type="protein sequence ID" value="QNP61250.1"/>
    <property type="molecule type" value="Genomic_DNA"/>
</dbReference>
<dbReference type="GO" id="GO:0005524">
    <property type="term" value="F:ATP binding"/>
    <property type="evidence" value="ECO:0007669"/>
    <property type="project" value="UniProtKB-KW"/>
</dbReference>
<dbReference type="PANTHER" id="PTHR45569">
    <property type="entry name" value="SENSOR PROTEIN KDPD"/>
    <property type="match status" value="1"/>
</dbReference>
<dbReference type="SUPFAM" id="SSF55781">
    <property type="entry name" value="GAF domain-like"/>
    <property type="match status" value="1"/>
</dbReference>
<keyword evidence="6 15" id="KW-0812">Transmembrane</keyword>
<reference evidence="17 18" key="1">
    <citation type="submission" date="2020-08" db="EMBL/GenBank/DDBJ databases">
        <title>Genome sequence of Acidovorax monticola KACC 19171T.</title>
        <authorList>
            <person name="Hyun D.-W."/>
            <person name="Bae J.-W."/>
        </authorList>
    </citation>
    <scope>NUCLEOTIDE SEQUENCE [LARGE SCALE GENOMIC DNA]</scope>
    <source>
        <strain evidence="17 18">KACC 19171</strain>
    </source>
</reference>
<evidence type="ECO:0000256" key="5">
    <source>
        <dbReference type="ARBA" id="ARBA00022679"/>
    </source>
</evidence>
<dbReference type="Pfam" id="PF02518">
    <property type="entry name" value="HATPase_c"/>
    <property type="match status" value="1"/>
</dbReference>
<keyword evidence="12 15" id="KW-0472">Membrane</keyword>
<dbReference type="Pfam" id="PF13492">
    <property type="entry name" value="GAF_3"/>
    <property type="match status" value="1"/>
</dbReference>
<feature type="transmembrane region" description="Helical" evidence="15">
    <location>
        <begin position="452"/>
        <end position="468"/>
    </location>
</feature>
<dbReference type="PANTHER" id="PTHR45569:SF1">
    <property type="entry name" value="SENSOR PROTEIN KDPD"/>
    <property type="match status" value="1"/>
</dbReference>
<dbReference type="KEGG" id="amon:H9L24_03690"/>
<dbReference type="GO" id="GO:0005886">
    <property type="term" value="C:plasma membrane"/>
    <property type="evidence" value="ECO:0007669"/>
    <property type="project" value="TreeGrafter"/>
</dbReference>
<dbReference type="Gene3D" id="3.30.565.10">
    <property type="entry name" value="Histidine kinase-like ATPase, C-terminal domain"/>
    <property type="match status" value="1"/>
</dbReference>
<evidence type="ECO:0000256" key="2">
    <source>
        <dbReference type="ARBA" id="ARBA00004141"/>
    </source>
</evidence>
<dbReference type="InterPro" id="IPR027417">
    <property type="entry name" value="P-loop_NTPase"/>
</dbReference>
<protein>
    <recommendedName>
        <fullName evidence="3">histidine kinase</fullName>
        <ecNumber evidence="3">2.7.13.3</ecNumber>
    </recommendedName>
</protein>
<evidence type="ECO:0000256" key="4">
    <source>
        <dbReference type="ARBA" id="ARBA00022553"/>
    </source>
</evidence>
<feature type="transmembrane region" description="Helical" evidence="15">
    <location>
        <begin position="400"/>
        <end position="421"/>
    </location>
</feature>
<feature type="transmembrane region" description="Helical" evidence="15">
    <location>
        <begin position="480"/>
        <end position="501"/>
    </location>
</feature>
<dbReference type="Gene3D" id="3.30.450.40">
    <property type="match status" value="1"/>
</dbReference>
<feature type="transmembrane region" description="Helical" evidence="15">
    <location>
        <begin position="428"/>
        <end position="446"/>
    </location>
</feature>
<evidence type="ECO:0000256" key="3">
    <source>
        <dbReference type="ARBA" id="ARBA00012438"/>
    </source>
</evidence>
<feature type="region of interest" description="Disordered" evidence="14">
    <location>
        <begin position="884"/>
        <end position="903"/>
    </location>
</feature>
<dbReference type="InterPro" id="IPR004358">
    <property type="entry name" value="Sig_transdc_His_kin-like_C"/>
</dbReference>
<dbReference type="FunFam" id="3.30.565.10:FF:000042">
    <property type="entry name" value="Two-component sensor histidine kinase KdpD"/>
    <property type="match status" value="1"/>
</dbReference>
<dbReference type="CDD" id="cd00082">
    <property type="entry name" value="HisKA"/>
    <property type="match status" value="1"/>
</dbReference>
<keyword evidence="10 15" id="KW-1133">Transmembrane helix</keyword>
<dbReference type="CDD" id="cd00075">
    <property type="entry name" value="HATPase"/>
    <property type="match status" value="1"/>
</dbReference>
<evidence type="ECO:0000259" key="16">
    <source>
        <dbReference type="PROSITE" id="PS50109"/>
    </source>
</evidence>
<keyword evidence="9" id="KW-0067">ATP-binding</keyword>
<evidence type="ECO:0000256" key="15">
    <source>
        <dbReference type="SAM" id="Phobius"/>
    </source>
</evidence>
<dbReference type="InterPro" id="IPR003018">
    <property type="entry name" value="GAF"/>
</dbReference>
<dbReference type="AlphaFoldDB" id="A0A7H0HL34"/>
<dbReference type="Pfam" id="PF00512">
    <property type="entry name" value="HisKA"/>
    <property type="match status" value="1"/>
</dbReference>
<dbReference type="PROSITE" id="PS50109">
    <property type="entry name" value="HIS_KIN"/>
    <property type="match status" value="1"/>
</dbReference>
<dbReference type="InterPro" id="IPR003661">
    <property type="entry name" value="HisK_dim/P_dom"/>
</dbReference>
<organism evidence="17 18">
    <name type="scientific">Paenacidovorax monticola</name>
    <dbReference type="NCBI Taxonomy" id="1926868"/>
    <lineage>
        <taxon>Bacteria</taxon>
        <taxon>Pseudomonadati</taxon>
        <taxon>Pseudomonadota</taxon>
        <taxon>Betaproteobacteria</taxon>
        <taxon>Burkholderiales</taxon>
        <taxon>Comamonadaceae</taxon>
        <taxon>Paenacidovorax</taxon>
    </lineage>
</organism>
<dbReference type="RefSeq" id="WP_187738225.1">
    <property type="nucleotide sequence ID" value="NZ_CP060790.1"/>
</dbReference>
<evidence type="ECO:0000313" key="17">
    <source>
        <dbReference type="EMBL" id="QNP61250.1"/>
    </source>
</evidence>
<dbReference type="InterPro" id="IPR038318">
    <property type="entry name" value="KdpD_sf"/>
</dbReference>
<evidence type="ECO:0000256" key="12">
    <source>
        <dbReference type="ARBA" id="ARBA00023136"/>
    </source>
</evidence>
<dbReference type="InterPro" id="IPR036097">
    <property type="entry name" value="HisK_dim/P_sf"/>
</dbReference>
<dbReference type="Gene3D" id="1.10.287.130">
    <property type="match status" value="1"/>
</dbReference>
<evidence type="ECO:0000313" key="18">
    <source>
        <dbReference type="Proteomes" id="UP000516057"/>
    </source>
</evidence>